<feature type="chain" id="PRO_5039029433" description="Serpin domain-containing protein" evidence="2">
    <location>
        <begin position="22"/>
        <end position="397"/>
    </location>
</feature>
<dbReference type="SUPFAM" id="SSF56574">
    <property type="entry name" value="Serpins"/>
    <property type="match status" value="1"/>
</dbReference>
<feature type="domain" description="Serpin" evidence="3">
    <location>
        <begin position="39"/>
        <end position="383"/>
    </location>
</feature>
<dbReference type="GO" id="GO:0005615">
    <property type="term" value="C:extracellular space"/>
    <property type="evidence" value="ECO:0007669"/>
    <property type="project" value="InterPro"/>
</dbReference>
<evidence type="ECO:0000313" key="5">
    <source>
        <dbReference type="Proteomes" id="UP000824140"/>
    </source>
</evidence>
<dbReference type="InterPro" id="IPR023796">
    <property type="entry name" value="Serpin_dom"/>
</dbReference>
<dbReference type="GO" id="GO:0004867">
    <property type="term" value="F:serine-type endopeptidase inhibitor activity"/>
    <property type="evidence" value="ECO:0007669"/>
    <property type="project" value="InterPro"/>
</dbReference>
<evidence type="ECO:0000256" key="1">
    <source>
        <dbReference type="RuleBase" id="RU000411"/>
    </source>
</evidence>
<sequence length="397" mass="41999">MKRWLSLMVALMLAFSSCALAEPADATAIDSSIGNRLGLEVLNRLYLYDQQALLSPVSLTYALAMAAAGAQGDALEALLCALDVDALSLDALGVAADSLEVRGLKSANAAFVSDAVILRETYASALKGALDAEIFDFARTESALDAINGWAREKTDGMIDPFLANGLDPNLLLMLVNAVALDAKWRVPFDGTATGEGVFAAPGGEVPVDYMRATRSMDYLEGETFQAVYLPYAQEALGMYVILPEEGRMHDTLEALAAGGMELLGGMQSERVALSLPRVKMSVSLNLTETLKDLGLEALFSPEADFSGMVEEGSLYVSGVVQNVCLEVNEQGTRAAAATMVGLAGSALEEQPPIEMEVNRPYALLIYDEETNTILFAAVVSDPSALPEEAPAATPAP</sequence>
<name>A0A9D1FXI7_9FIRM</name>
<dbReference type="AlphaFoldDB" id="A0A9D1FXI7"/>
<dbReference type="Gene3D" id="3.30.497.10">
    <property type="entry name" value="Antithrombin, subunit I, domain 2"/>
    <property type="match status" value="1"/>
</dbReference>
<dbReference type="InterPro" id="IPR042185">
    <property type="entry name" value="Serpin_sf_2"/>
</dbReference>
<accession>A0A9D1FXI7</accession>
<dbReference type="Gene3D" id="2.30.39.10">
    <property type="entry name" value="Alpha-1-antitrypsin, domain 1"/>
    <property type="match status" value="1"/>
</dbReference>
<dbReference type="PROSITE" id="PS51257">
    <property type="entry name" value="PROKAR_LIPOPROTEIN"/>
    <property type="match status" value="1"/>
</dbReference>
<protein>
    <recommendedName>
        <fullName evidence="3">Serpin domain-containing protein</fullName>
    </recommendedName>
</protein>
<dbReference type="EMBL" id="DVJN01000002">
    <property type="protein sequence ID" value="HIS91401.1"/>
    <property type="molecule type" value="Genomic_DNA"/>
</dbReference>
<dbReference type="InterPro" id="IPR042178">
    <property type="entry name" value="Serpin_sf_1"/>
</dbReference>
<dbReference type="Gene3D" id="2.10.310.10">
    <property type="entry name" value="Serpins superfamily"/>
    <property type="match status" value="1"/>
</dbReference>
<proteinExistence type="inferred from homology"/>
<reference evidence="4" key="2">
    <citation type="journal article" date="2021" name="PeerJ">
        <title>Extensive microbial diversity within the chicken gut microbiome revealed by metagenomics and culture.</title>
        <authorList>
            <person name="Gilroy R."/>
            <person name="Ravi A."/>
            <person name="Getino M."/>
            <person name="Pursley I."/>
            <person name="Horton D.L."/>
            <person name="Alikhan N.F."/>
            <person name="Baker D."/>
            <person name="Gharbi K."/>
            <person name="Hall N."/>
            <person name="Watson M."/>
            <person name="Adriaenssens E.M."/>
            <person name="Foster-Nyarko E."/>
            <person name="Jarju S."/>
            <person name="Secka A."/>
            <person name="Antonio M."/>
            <person name="Oren A."/>
            <person name="Chaudhuri R.R."/>
            <person name="La Ragione R."/>
            <person name="Hildebrand F."/>
            <person name="Pallen M.J."/>
        </authorList>
    </citation>
    <scope>NUCLEOTIDE SEQUENCE</scope>
    <source>
        <strain evidence="4">13766</strain>
    </source>
</reference>
<dbReference type="Pfam" id="PF00079">
    <property type="entry name" value="Serpin"/>
    <property type="match status" value="1"/>
</dbReference>
<organism evidence="4 5">
    <name type="scientific">Candidatus Alectryocaccomicrobium excrementavium</name>
    <dbReference type="NCBI Taxonomy" id="2840668"/>
    <lineage>
        <taxon>Bacteria</taxon>
        <taxon>Bacillati</taxon>
        <taxon>Bacillota</taxon>
        <taxon>Clostridia</taxon>
        <taxon>Candidatus Alectryocaccomicrobium</taxon>
    </lineage>
</organism>
<evidence type="ECO:0000313" key="4">
    <source>
        <dbReference type="EMBL" id="HIS91401.1"/>
    </source>
</evidence>
<evidence type="ECO:0000259" key="3">
    <source>
        <dbReference type="SMART" id="SM00093"/>
    </source>
</evidence>
<evidence type="ECO:0000256" key="2">
    <source>
        <dbReference type="SAM" id="SignalP"/>
    </source>
</evidence>
<keyword evidence="2" id="KW-0732">Signal</keyword>
<dbReference type="Proteomes" id="UP000824140">
    <property type="component" value="Unassembled WGS sequence"/>
</dbReference>
<gene>
    <name evidence="4" type="ORF">IAA84_00105</name>
</gene>
<comment type="caution">
    <text evidence="4">The sequence shown here is derived from an EMBL/GenBank/DDBJ whole genome shotgun (WGS) entry which is preliminary data.</text>
</comment>
<dbReference type="InterPro" id="IPR000215">
    <property type="entry name" value="Serpin_fam"/>
</dbReference>
<feature type="signal peptide" evidence="2">
    <location>
        <begin position="1"/>
        <end position="21"/>
    </location>
</feature>
<comment type="similarity">
    <text evidence="1">Belongs to the serpin family.</text>
</comment>
<reference evidence="4" key="1">
    <citation type="submission" date="2020-10" db="EMBL/GenBank/DDBJ databases">
        <authorList>
            <person name="Gilroy R."/>
        </authorList>
    </citation>
    <scope>NUCLEOTIDE SEQUENCE</scope>
    <source>
        <strain evidence="4">13766</strain>
    </source>
</reference>
<dbReference type="PANTHER" id="PTHR11461:SF211">
    <property type="entry name" value="GH10112P-RELATED"/>
    <property type="match status" value="1"/>
</dbReference>
<dbReference type="InterPro" id="IPR036186">
    <property type="entry name" value="Serpin_sf"/>
</dbReference>
<dbReference type="PANTHER" id="PTHR11461">
    <property type="entry name" value="SERINE PROTEASE INHIBITOR, SERPIN"/>
    <property type="match status" value="1"/>
</dbReference>
<dbReference type="SMART" id="SM00093">
    <property type="entry name" value="SERPIN"/>
    <property type="match status" value="1"/>
</dbReference>